<sequence>MRDLLNKIVSDIQKQEKKLSTDASSFMEEVYRMTVYQWKHLRELLSNAIAWIKSRGTPSMSAIPTSTDTTVSAELTRTNNTLHLAKSTAMMG</sequence>
<name>K2Q3A5_9FLAO</name>
<evidence type="ECO:0000313" key="2">
    <source>
        <dbReference type="Proteomes" id="UP000007364"/>
    </source>
</evidence>
<proteinExistence type="predicted"/>
<reference evidence="1 2" key="1">
    <citation type="journal article" date="2012" name="J. Bacteriol.">
        <title>Genome Sequence of Galbibacter marinum Type Strain ck-I2-15.</title>
        <authorList>
            <person name="Lai Q."/>
            <person name="Li C."/>
            <person name="Shao Z."/>
        </authorList>
    </citation>
    <scope>NUCLEOTIDE SEQUENCE [LARGE SCALE GENOMIC DNA]</scope>
    <source>
        <strain evidence="2">ck-I2-15</strain>
    </source>
</reference>
<organism evidence="1 2">
    <name type="scientific">Galbibacter marinus</name>
    <dbReference type="NCBI Taxonomy" id="555500"/>
    <lineage>
        <taxon>Bacteria</taxon>
        <taxon>Pseudomonadati</taxon>
        <taxon>Bacteroidota</taxon>
        <taxon>Flavobacteriia</taxon>
        <taxon>Flavobacteriales</taxon>
        <taxon>Flavobacteriaceae</taxon>
        <taxon>Galbibacter</taxon>
    </lineage>
</organism>
<keyword evidence="2" id="KW-1185">Reference proteome</keyword>
<gene>
    <name evidence="1" type="ORF">I215_08616</name>
</gene>
<dbReference type="Proteomes" id="UP000007364">
    <property type="component" value="Unassembled WGS sequence"/>
</dbReference>
<accession>K2Q3A5</accession>
<dbReference type="AlphaFoldDB" id="K2Q3A5"/>
<dbReference type="EMBL" id="AMSG01000009">
    <property type="protein sequence ID" value="EKF55291.1"/>
    <property type="molecule type" value="Genomic_DNA"/>
</dbReference>
<evidence type="ECO:0000313" key="1">
    <source>
        <dbReference type="EMBL" id="EKF55291.1"/>
    </source>
</evidence>
<dbReference type="RefSeq" id="WP_008991575.1">
    <property type="nucleotide sequence ID" value="NZ_AMSG01000009.1"/>
</dbReference>
<comment type="caution">
    <text evidence="1">The sequence shown here is derived from an EMBL/GenBank/DDBJ whole genome shotgun (WGS) entry which is preliminary data.</text>
</comment>
<protein>
    <submittedName>
        <fullName evidence="1">Tetracycline regulation of excision, RteC</fullName>
    </submittedName>
</protein>